<protein>
    <recommendedName>
        <fullName evidence="3">DUF4369 domain-containing protein</fullName>
    </recommendedName>
</protein>
<dbReference type="EMBL" id="CABWMV010000007">
    <property type="protein sequence ID" value="VXC63448.1"/>
    <property type="molecule type" value="Genomic_DNA"/>
</dbReference>
<evidence type="ECO:0008006" key="3">
    <source>
        <dbReference type="Google" id="ProtNLM"/>
    </source>
</evidence>
<dbReference type="AlphaFoldDB" id="A0A654A6U3"/>
<evidence type="ECO:0000313" key="1">
    <source>
        <dbReference type="EMBL" id="VXC63448.1"/>
    </source>
</evidence>
<name>A0A654A6U3_SPHMU</name>
<dbReference type="RefSeq" id="WP_115046564.1">
    <property type="nucleotide sequence ID" value="NZ_CP068086.1"/>
</dbReference>
<dbReference type="Proteomes" id="UP000432350">
    <property type="component" value="Unassembled WGS sequence"/>
</dbReference>
<proteinExistence type="predicted"/>
<sequence length="289" mass="33798">MVYYNSEIYLFAAENARLLENNKIKLLFSVILFLLVGCGTPDQIHLRGNIPIKNPFYIDVYNMRTGIKVMSDTICSNNINYEVGILPKGIYQLTVSWDRDILKAQEIERFARQPELGTPKYYMSTTFWLDANESDNYKLLLDSTYQQAELEELLLAKNRGESIKMAVVSDGKNNKVYNEYLALVDQYRTENRHLNDSLQQVAMHYNDLKLFEGSERLSALLAKDWLPNIKTALLREEINFMKDNIDSEVISHIYHIQVNTKEDFEQYREVYNLFPLSVKQNFTVWNKSN</sequence>
<organism evidence="1 2">
    <name type="scientific">Sphingobacterium multivorum</name>
    <dbReference type="NCBI Taxonomy" id="28454"/>
    <lineage>
        <taxon>Bacteria</taxon>
        <taxon>Pseudomonadati</taxon>
        <taxon>Bacteroidota</taxon>
        <taxon>Sphingobacteriia</taxon>
        <taxon>Sphingobacteriales</taxon>
        <taxon>Sphingobacteriaceae</taxon>
        <taxon>Sphingobacterium</taxon>
    </lineage>
</organism>
<gene>
    <name evidence="1" type="ORF">SPHINGO8BC_150245</name>
</gene>
<evidence type="ECO:0000313" key="2">
    <source>
        <dbReference type="Proteomes" id="UP000432350"/>
    </source>
</evidence>
<accession>A0A654A6U3</accession>
<reference evidence="1 2" key="1">
    <citation type="submission" date="2019-10" db="EMBL/GenBank/DDBJ databases">
        <authorList>
            <person name="Karimi E."/>
        </authorList>
    </citation>
    <scope>NUCLEOTIDE SEQUENCE [LARGE SCALE GENOMIC DNA]</scope>
    <source>
        <strain evidence="1">Sphingobacterium sp. 8BC</strain>
    </source>
</reference>